<dbReference type="HOGENOM" id="CLU_1192595_0_0_2"/>
<dbReference type="Gene3D" id="3.20.20.410">
    <property type="entry name" value="Protein of unknown function UPF0759"/>
    <property type="match status" value="1"/>
</dbReference>
<dbReference type="PANTHER" id="PTHR30348">
    <property type="entry name" value="UNCHARACTERIZED PROTEIN YECE"/>
    <property type="match status" value="1"/>
</dbReference>
<dbReference type="OrthoDB" id="35747at2157"/>
<dbReference type="GeneID" id="24803862"/>
<reference evidence="1 2" key="1">
    <citation type="submission" date="2015-04" db="EMBL/GenBank/DDBJ databases">
        <title>The complete genome sequence of the hyperthermophilic, obligate iron-reducing archaeon Geoglobus ahangari strain 234T.</title>
        <authorList>
            <person name="Manzella M.P."/>
            <person name="Holmes D.E."/>
            <person name="Rocheleau J.M."/>
            <person name="Chung A."/>
            <person name="Reguera G."/>
            <person name="Kashefi K."/>
        </authorList>
    </citation>
    <scope>NUCLEOTIDE SEQUENCE [LARGE SCALE GENOMIC DNA]</scope>
    <source>
        <strain evidence="1 2">234</strain>
    </source>
</reference>
<evidence type="ECO:0000313" key="2">
    <source>
        <dbReference type="Proteomes" id="UP000034723"/>
    </source>
</evidence>
<sequence length="232" mass="27838">MIRVGCCGFPTSMEKYFQMFDVVEVQKTFYKPPRPETAARWRETAGEGFEFTVKAFQVITHPPSSPTYRKARLKVDDGGFFRPVKAVFDAWERTREIAKVLESRIVVFQTPKSFRESEENIRNMKEFFSSIEREFVFCWEPRGWRSERVREVCERLDLVHVVDPFVERSVYGELRYYRLHGFNYKHKYSDEELEWLAERVRGERGCYVMFNNVHMLDDATRFSRILEGFERK</sequence>
<name>A0A0F7IHA6_9EURY</name>
<dbReference type="AlphaFoldDB" id="A0A0F7IHA6"/>
<accession>A0A0F7IHA6</accession>
<dbReference type="SUPFAM" id="SSF117396">
    <property type="entry name" value="TM1631-like"/>
    <property type="match status" value="1"/>
</dbReference>
<dbReference type="InterPro" id="IPR036520">
    <property type="entry name" value="UPF0759_sf"/>
</dbReference>
<evidence type="ECO:0008006" key="3">
    <source>
        <dbReference type="Google" id="ProtNLM"/>
    </source>
</evidence>
<dbReference type="PANTHER" id="PTHR30348:SF4">
    <property type="entry name" value="DUF72 DOMAIN-CONTAINING PROTEIN"/>
    <property type="match status" value="1"/>
</dbReference>
<dbReference type="Pfam" id="PF01904">
    <property type="entry name" value="DUF72"/>
    <property type="match status" value="1"/>
</dbReference>
<dbReference type="STRING" id="113653.GAH_01291"/>
<proteinExistence type="predicted"/>
<dbReference type="EMBL" id="CP011267">
    <property type="protein sequence ID" value="AKG91407.1"/>
    <property type="molecule type" value="Genomic_DNA"/>
</dbReference>
<protein>
    <recommendedName>
        <fullName evidence="3">DUF72 domain-containing protein</fullName>
    </recommendedName>
</protein>
<dbReference type="Proteomes" id="UP000034723">
    <property type="component" value="Chromosome"/>
</dbReference>
<organism evidence="1 2">
    <name type="scientific">Geoglobus ahangari</name>
    <dbReference type="NCBI Taxonomy" id="113653"/>
    <lineage>
        <taxon>Archaea</taxon>
        <taxon>Methanobacteriati</taxon>
        <taxon>Methanobacteriota</taxon>
        <taxon>Archaeoglobi</taxon>
        <taxon>Archaeoglobales</taxon>
        <taxon>Archaeoglobaceae</taxon>
        <taxon>Geoglobus</taxon>
    </lineage>
</organism>
<dbReference type="KEGG" id="gah:GAH_01291"/>
<dbReference type="InterPro" id="IPR002763">
    <property type="entry name" value="DUF72"/>
</dbReference>
<dbReference type="InParanoid" id="A0A0F7IHA6"/>
<gene>
    <name evidence="1" type="ORF">GAH_01291</name>
</gene>
<dbReference type="RefSeq" id="WP_048095449.1">
    <property type="nucleotide sequence ID" value="NZ_CP011267.1"/>
</dbReference>
<evidence type="ECO:0000313" key="1">
    <source>
        <dbReference type="EMBL" id="AKG91407.1"/>
    </source>
</evidence>
<keyword evidence="2" id="KW-1185">Reference proteome</keyword>
<dbReference type="PATRIC" id="fig|113653.22.peg.1275"/>